<gene>
    <name evidence="5" type="ORF">JYK00_01585</name>
</gene>
<dbReference type="Pfam" id="PF01926">
    <property type="entry name" value="MMR_HSR1"/>
    <property type="match status" value="1"/>
</dbReference>
<evidence type="ECO:0000256" key="1">
    <source>
        <dbReference type="ARBA" id="ARBA00022741"/>
    </source>
</evidence>
<reference evidence="5 6" key="1">
    <citation type="submission" date="2021-03" db="EMBL/GenBank/DDBJ databases">
        <title>Thermosipho ferrireducens sp.nov., an anaerobic thermophilic iron-reducing bacterium isolated from a deep-sea hydrothermal sulfide deposits.</title>
        <authorList>
            <person name="Zeng X."/>
            <person name="Chen Y."/>
            <person name="Shao Z."/>
        </authorList>
    </citation>
    <scope>NUCLEOTIDE SEQUENCE [LARGE SCALE GENOMIC DNA]</scope>
    <source>
        <strain evidence="5 6">JL129W03</strain>
    </source>
</reference>
<dbReference type="SUPFAM" id="SSF52540">
    <property type="entry name" value="P-loop containing nucleoside triphosphate hydrolases"/>
    <property type="match status" value="1"/>
</dbReference>
<evidence type="ECO:0000313" key="5">
    <source>
        <dbReference type="EMBL" id="QTA38258.1"/>
    </source>
</evidence>
<keyword evidence="6" id="KW-1185">Reference proteome</keyword>
<name>A0ABX7S8N5_9BACT</name>
<dbReference type="PIRSF" id="PIRSF006230">
    <property type="entry name" value="MG442"/>
    <property type="match status" value="1"/>
</dbReference>
<keyword evidence="1 3" id="KW-0547">Nucleotide-binding</keyword>
<comment type="similarity">
    <text evidence="3">Belongs to the TRAFAC class YlqF/YawG GTPase family. MTG1 subfamily.</text>
</comment>
<dbReference type="Gene3D" id="1.10.1580.10">
    <property type="match status" value="1"/>
</dbReference>
<dbReference type="PANTHER" id="PTHR45782">
    <property type="entry name" value="MITOCHONDRIAL RIBOSOME-ASSOCIATED GTPASE 1"/>
    <property type="match status" value="1"/>
</dbReference>
<dbReference type="InterPro" id="IPR006073">
    <property type="entry name" value="GTP-bd"/>
</dbReference>
<sequence>MWYPGHIEKAKRKIKEFVKAVDTVLIILDARAPLATTAFEMGIFKNKQLIFVLNKADIANDNYTKIWKKKIAHTNPVVVFHKKMSSKQLKDFVIKNSKSKYGEIRLLVAGVPNVGKSTIINKFSEKKNVKTGAIPGITRGIQWINLGRIKLLDTPGILYSKLFNKDIAAKLLLIGSIPFESVSDYEIVKKAFEIFKVEAKVEETYEEFIEKFGASRGFLGKGGVCDIERSQSTFFKLVSEGKMGKFTYDKEVNLWMQK</sequence>
<organism evidence="5 6">
    <name type="scientific">Thermosipho ferrireducens</name>
    <dbReference type="NCBI Taxonomy" id="2571116"/>
    <lineage>
        <taxon>Bacteria</taxon>
        <taxon>Thermotogati</taxon>
        <taxon>Thermotogota</taxon>
        <taxon>Thermotogae</taxon>
        <taxon>Thermotogales</taxon>
        <taxon>Fervidobacteriaceae</taxon>
        <taxon>Thermosipho</taxon>
    </lineage>
</organism>
<dbReference type="EMBL" id="CP071446">
    <property type="protein sequence ID" value="QTA38258.1"/>
    <property type="molecule type" value="Genomic_DNA"/>
</dbReference>
<keyword evidence="3" id="KW-0963">Cytoplasm</keyword>
<evidence type="ECO:0000313" key="6">
    <source>
        <dbReference type="Proteomes" id="UP000671862"/>
    </source>
</evidence>
<evidence type="ECO:0000256" key="3">
    <source>
        <dbReference type="PIRNR" id="PIRNR006230"/>
    </source>
</evidence>
<accession>A0ABX7S8N5</accession>
<keyword evidence="2 3" id="KW-0342">GTP-binding</keyword>
<dbReference type="RefSeq" id="WP_207566977.1">
    <property type="nucleotide sequence ID" value="NZ_CP071446.1"/>
</dbReference>
<feature type="domain" description="G" evidence="4">
    <location>
        <begin position="107"/>
        <end position="161"/>
    </location>
</feature>
<proteinExistence type="inferred from homology"/>
<comment type="subcellular location">
    <subcellularLocation>
        <location evidence="3">Cytoplasm</location>
    </subcellularLocation>
</comment>
<dbReference type="InterPro" id="IPR016478">
    <property type="entry name" value="GTPase_MTG1"/>
</dbReference>
<dbReference type="InterPro" id="IPR023179">
    <property type="entry name" value="GTP-bd_ortho_bundle_sf"/>
</dbReference>
<dbReference type="PANTHER" id="PTHR45782:SF4">
    <property type="entry name" value="MITOCHONDRIAL RIBOSOME-ASSOCIATED GTPASE 1"/>
    <property type="match status" value="1"/>
</dbReference>
<dbReference type="Proteomes" id="UP000671862">
    <property type="component" value="Chromosome"/>
</dbReference>
<dbReference type="CDD" id="cd01856">
    <property type="entry name" value="YlqF"/>
    <property type="match status" value="1"/>
</dbReference>
<protein>
    <recommendedName>
        <fullName evidence="3">Ribosome biogenesis GTPase A</fullName>
    </recommendedName>
</protein>
<dbReference type="InterPro" id="IPR027417">
    <property type="entry name" value="P-loop_NTPase"/>
</dbReference>
<evidence type="ECO:0000256" key="2">
    <source>
        <dbReference type="ARBA" id="ARBA00023134"/>
    </source>
</evidence>
<evidence type="ECO:0000259" key="4">
    <source>
        <dbReference type="Pfam" id="PF01926"/>
    </source>
</evidence>
<comment type="function">
    <text evidence="3">Required for a late step of 50S ribosomal subunit assembly. Has GTPase activity.</text>
</comment>
<dbReference type="Gene3D" id="3.40.50.300">
    <property type="entry name" value="P-loop containing nucleotide triphosphate hydrolases"/>
    <property type="match status" value="1"/>
</dbReference>